<dbReference type="GO" id="GO:0006267">
    <property type="term" value="P:pre-replicative complex assembly involved in nuclear cell cycle DNA replication"/>
    <property type="evidence" value="ECO:0007669"/>
    <property type="project" value="EnsemblFungi"/>
</dbReference>
<evidence type="ECO:0000256" key="1">
    <source>
        <dbReference type="ARBA" id="ARBA00004123"/>
    </source>
</evidence>
<keyword evidence="5" id="KW-0539">Nucleus</keyword>
<feature type="region of interest" description="Disordered" evidence="6">
    <location>
        <begin position="114"/>
        <end position="191"/>
    </location>
</feature>
<dbReference type="InterPro" id="IPR008721">
    <property type="entry name" value="ORC6_cyclin_first"/>
</dbReference>
<dbReference type="GO" id="GO:0030466">
    <property type="term" value="P:silent mating-type cassette heterochromatin formation"/>
    <property type="evidence" value="ECO:0007669"/>
    <property type="project" value="EnsemblFungi"/>
</dbReference>
<feature type="compositionally biased region" description="Polar residues" evidence="6">
    <location>
        <begin position="114"/>
        <end position="126"/>
    </location>
</feature>
<keyword evidence="3" id="KW-0235">DNA replication</keyword>
<dbReference type="OrthoDB" id="5367324at2759"/>
<accession>A0A1G4J6X7</accession>
<comment type="subcellular location">
    <subcellularLocation>
        <location evidence="1">Nucleus</location>
    </subcellularLocation>
</comment>
<feature type="compositionally biased region" description="Acidic residues" evidence="6">
    <location>
        <begin position="216"/>
        <end position="239"/>
    </location>
</feature>
<keyword evidence="4" id="KW-0238">DNA-binding</keyword>
<evidence type="ECO:0000313" key="8">
    <source>
        <dbReference type="EMBL" id="SCU85587.1"/>
    </source>
</evidence>
<feature type="compositionally biased region" description="Low complexity" evidence="6">
    <location>
        <begin position="170"/>
        <end position="181"/>
    </location>
</feature>
<evidence type="ECO:0000259" key="7">
    <source>
        <dbReference type="Pfam" id="PF05460"/>
    </source>
</evidence>
<dbReference type="PIRSF" id="PIRSF022941">
    <property type="entry name" value="ORC6_fun"/>
    <property type="match status" value="1"/>
</dbReference>
<feature type="region of interest" description="Disordered" evidence="6">
    <location>
        <begin position="205"/>
        <end position="268"/>
    </location>
</feature>
<dbReference type="GO" id="GO:0006270">
    <property type="term" value="P:DNA replication initiation"/>
    <property type="evidence" value="ECO:0007669"/>
    <property type="project" value="EnsemblFungi"/>
</dbReference>
<evidence type="ECO:0000256" key="2">
    <source>
        <dbReference type="ARBA" id="ARBA00010840"/>
    </source>
</evidence>
<dbReference type="GO" id="GO:0031261">
    <property type="term" value="C:DNA replication preinitiation complex"/>
    <property type="evidence" value="ECO:0007669"/>
    <property type="project" value="EnsemblFungi"/>
</dbReference>
<dbReference type="Proteomes" id="UP000190274">
    <property type="component" value="Chromosome D"/>
</dbReference>
<organism evidence="8 9">
    <name type="scientific">Lachancea dasiensis</name>
    <dbReference type="NCBI Taxonomy" id="1072105"/>
    <lineage>
        <taxon>Eukaryota</taxon>
        <taxon>Fungi</taxon>
        <taxon>Dikarya</taxon>
        <taxon>Ascomycota</taxon>
        <taxon>Saccharomycotina</taxon>
        <taxon>Saccharomycetes</taxon>
        <taxon>Saccharomycetales</taxon>
        <taxon>Saccharomycetaceae</taxon>
        <taxon>Lachancea</taxon>
    </lineage>
</organism>
<name>A0A1G4J6X7_9SACH</name>
<dbReference type="STRING" id="1266660.A0A1G4J6X7"/>
<dbReference type="EMBL" id="LT598454">
    <property type="protein sequence ID" value="SCU85587.1"/>
    <property type="molecule type" value="Genomic_DNA"/>
</dbReference>
<reference evidence="8 9" key="1">
    <citation type="submission" date="2016-03" db="EMBL/GenBank/DDBJ databases">
        <authorList>
            <person name="Devillers H."/>
        </authorList>
    </citation>
    <scope>NUCLEOTIDE SEQUENCE [LARGE SCALE GENOMIC DNA]</scope>
    <source>
        <strain evidence="8">CBS 10888</strain>
    </source>
</reference>
<feature type="domain" description="ORC6 first cyclin-like" evidence="7">
    <location>
        <begin position="22"/>
        <end position="104"/>
    </location>
</feature>
<evidence type="ECO:0000313" key="9">
    <source>
        <dbReference type="Proteomes" id="UP000190274"/>
    </source>
</evidence>
<comment type="similarity">
    <text evidence="2">Belongs to the ORC6 family.</text>
</comment>
<dbReference type="Pfam" id="PF05460">
    <property type="entry name" value="ORC6"/>
    <property type="match status" value="1"/>
</dbReference>
<evidence type="ECO:0000256" key="6">
    <source>
        <dbReference type="SAM" id="MobiDB-lite"/>
    </source>
</evidence>
<dbReference type="AlphaFoldDB" id="A0A1G4J6X7"/>
<feature type="compositionally biased region" description="Basic and acidic residues" evidence="6">
    <location>
        <begin position="205"/>
        <end position="215"/>
    </location>
</feature>
<dbReference type="GO" id="GO:0005656">
    <property type="term" value="C:nuclear pre-replicative complex"/>
    <property type="evidence" value="ECO:0007669"/>
    <property type="project" value="EnsemblFungi"/>
</dbReference>
<evidence type="ECO:0000256" key="3">
    <source>
        <dbReference type="ARBA" id="ARBA00022705"/>
    </source>
</evidence>
<keyword evidence="9" id="KW-1185">Reference proteome</keyword>
<feature type="compositionally biased region" description="Low complexity" evidence="6">
    <location>
        <begin position="243"/>
        <end position="253"/>
    </location>
</feature>
<gene>
    <name evidence="8" type="ORF">LADA_0D08416G</name>
</gene>
<protein>
    <submittedName>
        <fullName evidence="8">LADA_0D08416g1_1</fullName>
    </submittedName>
</protein>
<evidence type="ECO:0000256" key="4">
    <source>
        <dbReference type="ARBA" id="ARBA00023125"/>
    </source>
</evidence>
<dbReference type="InterPro" id="IPR016811">
    <property type="entry name" value="ORC6_fun"/>
</dbReference>
<sequence>MSGQQVCRCVCDVLGLELNDPANDWTQGRLKKLQNTTSTLYNVSLNKVMLKQHEEVARMHLCAFLAAEKLSEKYEPDLRYGSDKIPLEPRKILKMLEIMRTSILSASPVKRLSWSPSSKTVRQSPVKNGGRFTAIDPNEMRRQLFGTPTKSAAGQKRSREATSEEDLLETPKQTKTPGTPGRDNHVGSPTRATRRKLVFEMDDDTVHHGARKSENIGDDDDGSVQAEEDKEEPQDEEEERSSSRPSPRKALSSPKRRFNAPDVDPSGASISQRSCLLYKKYYKVTPAEVIELCNHFEIPRDVAYRILDQFFEHATYLVFPYQLVCGLILNCAQVIFNEQRRKDPRVTEYLYQKMCMLMRTNELTDIKECMQIVRELIDGEKWFRTLKVDHDYYDGVAYEEAIAIRLGNMLQRPTNVASDEQFEIWKHRLMTDISLRDG</sequence>
<dbReference type="GO" id="GO:0005664">
    <property type="term" value="C:nuclear origin of replication recognition complex"/>
    <property type="evidence" value="ECO:0007669"/>
    <property type="project" value="EnsemblFungi"/>
</dbReference>
<dbReference type="GO" id="GO:0003688">
    <property type="term" value="F:DNA replication origin binding"/>
    <property type="evidence" value="ECO:0007669"/>
    <property type="project" value="EnsemblFungi"/>
</dbReference>
<proteinExistence type="inferred from homology"/>
<evidence type="ECO:0000256" key="5">
    <source>
        <dbReference type="ARBA" id="ARBA00023242"/>
    </source>
</evidence>